<gene>
    <name evidence="1" type="ORF">BCR41DRAFT_374688</name>
</gene>
<dbReference type="EMBL" id="MCFF01000053">
    <property type="protein sequence ID" value="ORZ05014.1"/>
    <property type="molecule type" value="Genomic_DNA"/>
</dbReference>
<comment type="caution">
    <text evidence="1">The sequence shown here is derived from an EMBL/GenBank/DDBJ whole genome shotgun (WGS) entry which is preliminary data.</text>
</comment>
<proteinExistence type="predicted"/>
<accession>A0A1Y2G9S6</accession>
<protein>
    <submittedName>
        <fullName evidence="1">Uncharacterized protein</fullName>
    </submittedName>
</protein>
<organism evidence="1 2">
    <name type="scientific">Lobosporangium transversale</name>
    <dbReference type="NCBI Taxonomy" id="64571"/>
    <lineage>
        <taxon>Eukaryota</taxon>
        <taxon>Fungi</taxon>
        <taxon>Fungi incertae sedis</taxon>
        <taxon>Mucoromycota</taxon>
        <taxon>Mortierellomycotina</taxon>
        <taxon>Mortierellomycetes</taxon>
        <taxon>Mortierellales</taxon>
        <taxon>Mortierellaceae</taxon>
        <taxon>Lobosporangium</taxon>
    </lineage>
</organism>
<dbReference type="Proteomes" id="UP000193648">
    <property type="component" value="Unassembled WGS sequence"/>
</dbReference>
<dbReference type="AlphaFoldDB" id="A0A1Y2G9S6"/>
<dbReference type="GeneID" id="33568736"/>
<evidence type="ECO:0000313" key="1">
    <source>
        <dbReference type="EMBL" id="ORZ05014.1"/>
    </source>
</evidence>
<reference evidence="1 2" key="1">
    <citation type="submission" date="2016-07" db="EMBL/GenBank/DDBJ databases">
        <title>Pervasive Adenine N6-methylation of Active Genes in Fungi.</title>
        <authorList>
            <consortium name="DOE Joint Genome Institute"/>
            <person name="Mondo S.J."/>
            <person name="Dannebaum R.O."/>
            <person name="Kuo R.C."/>
            <person name="Labutti K."/>
            <person name="Haridas S."/>
            <person name="Kuo A."/>
            <person name="Salamov A."/>
            <person name="Ahrendt S.R."/>
            <person name="Lipzen A."/>
            <person name="Sullivan W."/>
            <person name="Andreopoulos W.B."/>
            <person name="Clum A."/>
            <person name="Lindquist E."/>
            <person name="Daum C."/>
            <person name="Ramamoorthy G.K."/>
            <person name="Gryganskyi A."/>
            <person name="Culley D."/>
            <person name="Magnuson J.K."/>
            <person name="James T.Y."/>
            <person name="O'Malley M.A."/>
            <person name="Stajich J.E."/>
            <person name="Spatafora J.W."/>
            <person name="Visel A."/>
            <person name="Grigoriev I.V."/>
        </authorList>
    </citation>
    <scope>NUCLEOTIDE SEQUENCE [LARGE SCALE GENOMIC DNA]</scope>
    <source>
        <strain evidence="1 2">NRRL 3116</strain>
    </source>
</reference>
<evidence type="ECO:0000313" key="2">
    <source>
        <dbReference type="Proteomes" id="UP000193648"/>
    </source>
</evidence>
<dbReference type="RefSeq" id="XP_021876878.1">
    <property type="nucleotide sequence ID" value="XM_022026893.1"/>
</dbReference>
<sequence>MPTTTRQAKAASLRVCLQRTLRITYRLSFWHKVVKRLWQCTLLNKELLCCKKVYSRQLTLYILHTMRGALEVRAFLGDYGGGGEPMCKVCLWRSFTFCAHTKKGTALSRRFPCQKYFVLKTMPICYTARRPTNGPPAGPNPPAPLSLQAEVLAANVGADANANAAADTNANADVNAPAGVALNAGPAVDAVAAADVIDHIEADVNGHVEADVNGHVDVGIDVDGNAGPDGDEDGEDDDVAEPLSPVFCMKPDFVDVTHYDDIQGVLQLPPQEHEGL</sequence>
<name>A0A1Y2G9S6_9FUNG</name>
<dbReference type="InParanoid" id="A0A1Y2G9S6"/>
<keyword evidence="2" id="KW-1185">Reference proteome</keyword>